<evidence type="ECO:0000256" key="3">
    <source>
        <dbReference type="ARBA" id="ARBA00023125"/>
    </source>
</evidence>
<dbReference type="AlphaFoldDB" id="A0A1B6CCH6"/>
<dbReference type="PROSITE" id="PS50217">
    <property type="entry name" value="BZIP"/>
    <property type="match status" value="1"/>
</dbReference>
<dbReference type="PANTHER" id="PTHR45996">
    <property type="entry name" value="AGAP001464-PB"/>
    <property type="match status" value="1"/>
</dbReference>
<dbReference type="Gene3D" id="1.20.5.170">
    <property type="match status" value="1"/>
</dbReference>
<reference evidence="9" key="1">
    <citation type="submission" date="2015-12" db="EMBL/GenBank/DDBJ databases">
        <title>De novo transcriptome assembly of four potential Pierce s Disease insect vectors from Arizona vineyards.</title>
        <authorList>
            <person name="Tassone E.E."/>
        </authorList>
    </citation>
    <scope>NUCLEOTIDE SEQUENCE</scope>
</reference>
<dbReference type="SUPFAM" id="SSF57959">
    <property type="entry name" value="Leucine zipper domain"/>
    <property type="match status" value="1"/>
</dbReference>
<keyword evidence="5" id="KW-0539">Nucleus</keyword>
<keyword evidence="4" id="KW-0804">Transcription</keyword>
<gene>
    <name evidence="10" type="ORF">g.29599</name>
    <name evidence="9" type="ORF">g.29600</name>
</gene>
<dbReference type="EMBL" id="GEDC01026155">
    <property type="protein sequence ID" value="JAS11143.1"/>
    <property type="molecule type" value="Transcribed_RNA"/>
</dbReference>
<evidence type="ECO:0000313" key="9">
    <source>
        <dbReference type="EMBL" id="JAS11143.1"/>
    </source>
</evidence>
<protein>
    <recommendedName>
        <fullName evidence="8">BZIP domain-containing protein</fullName>
    </recommendedName>
</protein>
<name>A0A1B6CCH6_9HEMI</name>
<keyword evidence="3" id="KW-0238">DNA-binding</keyword>
<dbReference type="GO" id="GO:0005634">
    <property type="term" value="C:nucleus"/>
    <property type="evidence" value="ECO:0007669"/>
    <property type="project" value="TreeGrafter"/>
</dbReference>
<dbReference type="CDD" id="cd14689">
    <property type="entry name" value="bZIP_CREB3"/>
    <property type="match status" value="1"/>
</dbReference>
<sequence length="568" mass="63884">MSISTDLSFMDLFFDKEDQLINFDKDIKNDEMKFLDNKHMGAEDWPCGDDILDSLLQLGPDNHPFEVLQNDLFLEDEVLTLSSPESNESNAESSSCSDSGVSSDQQLSPVVQYVEEEEIEETVIDLCDEPTVEEEETVIKEEIVELDEPMLDVLEANDTNTQSMKEESIEINEEVPDEQVVTLNVSSPLPSSARKLPTVRVKPITNTAPRVIRVTPVQSNNPRSILIPVNVKSVNGVPGVRTIKIINATGKPFTNQASIGARAKQLLGKTTLFQKKIDDDKNSGSETSDEHEMVYPRLQLTPEEKRLMAKEGVTLPSHYPLTKSEERELKRIRRKIRNKISAQDSRKRKKEYVDGLEDRVKQCTEENLSLMKRLKVLQSQNQSLTTQLRRLQAAVARGTAQTAQPATCLMVLVLSLALVMAPNLRSRAINNKDLEIPESKNPLAGRSRTLLFSKPTDQSLLENSIEQSMLGNDAVSDRKILSDLQELLKFRNPYTKGGVGGDHDYIQTSVGKKRARTYIDTPIDDTWPPPKRPHITINEVFDLPINKSRPSPEESKKVIVQLAEEELF</sequence>
<keyword evidence="2" id="KW-0805">Transcription regulation</keyword>
<dbReference type="GO" id="GO:0000981">
    <property type="term" value="F:DNA-binding transcription factor activity, RNA polymerase II-specific"/>
    <property type="evidence" value="ECO:0007669"/>
    <property type="project" value="TreeGrafter"/>
</dbReference>
<evidence type="ECO:0000256" key="5">
    <source>
        <dbReference type="ARBA" id="ARBA00023242"/>
    </source>
</evidence>
<dbReference type="GO" id="GO:0005789">
    <property type="term" value="C:endoplasmic reticulum membrane"/>
    <property type="evidence" value="ECO:0007669"/>
    <property type="project" value="UniProtKB-SubCell"/>
</dbReference>
<dbReference type="PANTHER" id="PTHR45996:SF3">
    <property type="entry name" value="CREB-H TRANSCRIPTION FACTOR HOMOLOG LET-607"/>
    <property type="match status" value="1"/>
</dbReference>
<dbReference type="SMART" id="SM00338">
    <property type="entry name" value="BRLZ"/>
    <property type="match status" value="1"/>
</dbReference>
<feature type="coiled-coil region" evidence="6">
    <location>
        <begin position="346"/>
        <end position="394"/>
    </location>
</feature>
<evidence type="ECO:0000256" key="2">
    <source>
        <dbReference type="ARBA" id="ARBA00023015"/>
    </source>
</evidence>
<keyword evidence="6" id="KW-0175">Coiled coil</keyword>
<accession>A0A1B6CCH6</accession>
<proteinExistence type="predicted"/>
<dbReference type="Pfam" id="PF00170">
    <property type="entry name" value="bZIP_1"/>
    <property type="match status" value="1"/>
</dbReference>
<dbReference type="GO" id="GO:0000978">
    <property type="term" value="F:RNA polymerase II cis-regulatory region sequence-specific DNA binding"/>
    <property type="evidence" value="ECO:0007669"/>
    <property type="project" value="TreeGrafter"/>
</dbReference>
<organism evidence="9">
    <name type="scientific">Clastoptera arizonana</name>
    <name type="common">Arizona spittle bug</name>
    <dbReference type="NCBI Taxonomy" id="38151"/>
    <lineage>
        <taxon>Eukaryota</taxon>
        <taxon>Metazoa</taxon>
        <taxon>Ecdysozoa</taxon>
        <taxon>Arthropoda</taxon>
        <taxon>Hexapoda</taxon>
        <taxon>Insecta</taxon>
        <taxon>Pterygota</taxon>
        <taxon>Neoptera</taxon>
        <taxon>Paraneoptera</taxon>
        <taxon>Hemiptera</taxon>
        <taxon>Auchenorrhyncha</taxon>
        <taxon>Cercopoidea</taxon>
        <taxon>Clastopteridae</taxon>
        <taxon>Clastoptera</taxon>
    </lineage>
</organism>
<dbReference type="InterPro" id="IPR004827">
    <property type="entry name" value="bZIP"/>
</dbReference>
<feature type="region of interest" description="Disordered" evidence="7">
    <location>
        <begin position="82"/>
        <end position="109"/>
    </location>
</feature>
<comment type="subcellular location">
    <subcellularLocation>
        <location evidence="1">Endoplasmic reticulum membrane</location>
        <topology evidence="1">Single-pass type II membrane protein</topology>
    </subcellularLocation>
</comment>
<dbReference type="InterPro" id="IPR046347">
    <property type="entry name" value="bZIP_sf"/>
</dbReference>
<evidence type="ECO:0000256" key="4">
    <source>
        <dbReference type="ARBA" id="ARBA00023163"/>
    </source>
</evidence>
<evidence type="ECO:0000256" key="7">
    <source>
        <dbReference type="SAM" id="MobiDB-lite"/>
    </source>
</evidence>
<evidence type="ECO:0000259" key="8">
    <source>
        <dbReference type="PROSITE" id="PS50217"/>
    </source>
</evidence>
<evidence type="ECO:0000313" key="10">
    <source>
        <dbReference type="EMBL" id="JAS35024.1"/>
    </source>
</evidence>
<evidence type="ECO:0000256" key="6">
    <source>
        <dbReference type="SAM" id="Coils"/>
    </source>
</evidence>
<feature type="compositionally biased region" description="Low complexity" evidence="7">
    <location>
        <begin position="82"/>
        <end position="103"/>
    </location>
</feature>
<dbReference type="InterPro" id="IPR051381">
    <property type="entry name" value="CREB_ATF_subfamily"/>
</dbReference>
<feature type="domain" description="BZIP" evidence="8">
    <location>
        <begin position="328"/>
        <end position="391"/>
    </location>
</feature>
<dbReference type="EMBL" id="GEDC01002274">
    <property type="protein sequence ID" value="JAS35024.1"/>
    <property type="molecule type" value="Transcribed_RNA"/>
</dbReference>
<evidence type="ECO:0000256" key="1">
    <source>
        <dbReference type="ARBA" id="ARBA00004648"/>
    </source>
</evidence>